<dbReference type="SMART" id="SM00091">
    <property type="entry name" value="PAS"/>
    <property type="match status" value="2"/>
</dbReference>
<dbReference type="PROSITE" id="PS50883">
    <property type="entry name" value="EAL"/>
    <property type="match status" value="1"/>
</dbReference>
<dbReference type="NCBIfam" id="TIGR00229">
    <property type="entry name" value="sensory_box"/>
    <property type="match status" value="1"/>
</dbReference>
<dbReference type="PROSITE" id="PS50112">
    <property type="entry name" value="PAS"/>
    <property type="match status" value="1"/>
</dbReference>
<dbReference type="SUPFAM" id="SSF55073">
    <property type="entry name" value="Nucleotide cyclase"/>
    <property type="match status" value="1"/>
</dbReference>
<keyword evidence="6" id="KW-1185">Reference proteome</keyword>
<dbReference type="InterPro" id="IPR052155">
    <property type="entry name" value="Biofilm_reg_signaling"/>
</dbReference>
<feature type="domain" description="GGDEF" evidence="3">
    <location>
        <begin position="352"/>
        <end position="485"/>
    </location>
</feature>
<proteinExistence type="predicted"/>
<dbReference type="EMBL" id="SPUM01000092">
    <property type="protein sequence ID" value="TFW31455.1"/>
    <property type="molecule type" value="Genomic_DNA"/>
</dbReference>
<evidence type="ECO:0000259" key="1">
    <source>
        <dbReference type="PROSITE" id="PS50112"/>
    </source>
</evidence>
<dbReference type="InterPro" id="IPR000160">
    <property type="entry name" value="GGDEF_dom"/>
</dbReference>
<dbReference type="InterPro" id="IPR035919">
    <property type="entry name" value="EAL_sf"/>
</dbReference>
<evidence type="ECO:0000259" key="3">
    <source>
        <dbReference type="PROSITE" id="PS50887"/>
    </source>
</evidence>
<dbReference type="SUPFAM" id="SSF141868">
    <property type="entry name" value="EAL domain-like"/>
    <property type="match status" value="1"/>
</dbReference>
<protein>
    <submittedName>
        <fullName evidence="5">EAL domain-containing protein</fullName>
    </submittedName>
</protein>
<dbReference type="SMART" id="SM00052">
    <property type="entry name" value="EAL"/>
    <property type="match status" value="1"/>
</dbReference>
<dbReference type="InterPro" id="IPR043128">
    <property type="entry name" value="Rev_trsase/Diguanyl_cyclase"/>
</dbReference>
<dbReference type="AlphaFoldDB" id="A0A4Y9T1J5"/>
<dbReference type="InterPro" id="IPR001633">
    <property type="entry name" value="EAL_dom"/>
</dbReference>
<gene>
    <name evidence="4" type="ORF">E4O92_13790</name>
    <name evidence="5" type="ORF">E4O92_13795</name>
</gene>
<dbReference type="Pfam" id="PF00563">
    <property type="entry name" value="EAL"/>
    <property type="match status" value="1"/>
</dbReference>
<dbReference type="InterPro" id="IPR029787">
    <property type="entry name" value="Nucleotide_cyclase"/>
</dbReference>
<dbReference type="RefSeq" id="WP_135190330.1">
    <property type="nucleotide sequence ID" value="NZ_SPUM01000092.1"/>
</dbReference>
<organism evidence="5 6">
    <name type="scientific">Massilia horti</name>
    <dbReference type="NCBI Taxonomy" id="2562153"/>
    <lineage>
        <taxon>Bacteria</taxon>
        <taxon>Pseudomonadati</taxon>
        <taxon>Pseudomonadota</taxon>
        <taxon>Betaproteobacteria</taxon>
        <taxon>Burkholderiales</taxon>
        <taxon>Oxalobacteraceae</taxon>
        <taxon>Telluria group</taxon>
        <taxon>Massilia</taxon>
    </lineage>
</organism>
<reference evidence="5 6" key="1">
    <citation type="submission" date="2019-03" db="EMBL/GenBank/DDBJ databases">
        <title>Draft genome of Massilia hortus sp. nov., a novel bacterial species of the Oxalobacteraceae family.</title>
        <authorList>
            <person name="Peta V."/>
            <person name="Raths R."/>
            <person name="Bucking H."/>
        </authorList>
    </citation>
    <scope>NUCLEOTIDE SEQUENCE [LARGE SCALE GENOMIC DNA]</scope>
    <source>
        <strain evidence="5 6">ONC3</strain>
    </source>
</reference>
<dbReference type="Proteomes" id="UP000297258">
    <property type="component" value="Unassembled WGS sequence"/>
</dbReference>
<comment type="caution">
    <text evidence="5">The sequence shown here is derived from an EMBL/GenBank/DDBJ whole genome shotgun (WGS) entry which is preliminary data.</text>
</comment>
<dbReference type="PANTHER" id="PTHR44757">
    <property type="entry name" value="DIGUANYLATE CYCLASE DGCP"/>
    <property type="match status" value="1"/>
</dbReference>
<dbReference type="Gene3D" id="3.30.450.20">
    <property type="entry name" value="PAS domain"/>
    <property type="match status" value="2"/>
</dbReference>
<dbReference type="Pfam" id="PF00990">
    <property type="entry name" value="GGDEF"/>
    <property type="match status" value="1"/>
</dbReference>
<feature type="domain" description="PAS" evidence="1">
    <location>
        <begin position="28"/>
        <end position="102"/>
    </location>
</feature>
<dbReference type="InterPro" id="IPR013656">
    <property type="entry name" value="PAS_4"/>
</dbReference>
<dbReference type="PANTHER" id="PTHR44757:SF2">
    <property type="entry name" value="BIOFILM ARCHITECTURE MAINTENANCE PROTEIN MBAA"/>
    <property type="match status" value="1"/>
</dbReference>
<dbReference type="InterPro" id="IPR035965">
    <property type="entry name" value="PAS-like_dom_sf"/>
</dbReference>
<dbReference type="Gene3D" id="3.30.70.270">
    <property type="match status" value="1"/>
</dbReference>
<dbReference type="InterPro" id="IPR000014">
    <property type="entry name" value="PAS"/>
</dbReference>
<dbReference type="CDD" id="cd01948">
    <property type="entry name" value="EAL"/>
    <property type="match status" value="1"/>
</dbReference>
<dbReference type="Pfam" id="PF08448">
    <property type="entry name" value="PAS_4"/>
    <property type="match status" value="1"/>
</dbReference>
<name>A0A4Y9T1J5_9BURK</name>
<dbReference type="NCBIfam" id="TIGR00254">
    <property type="entry name" value="GGDEF"/>
    <property type="match status" value="1"/>
</dbReference>
<feature type="domain" description="EAL" evidence="2">
    <location>
        <begin position="494"/>
        <end position="746"/>
    </location>
</feature>
<dbReference type="PROSITE" id="PS50887">
    <property type="entry name" value="GGDEF"/>
    <property type="match status" value="1"/>
</dbReference>
<dbReference type="EMBL" id="SPUM01000092">
    <property type="protein sequence ID" value="TFW31454.1"/>
    <property type="molecule type" value="Genomic_DNA"/>
</dbReference>
<evidence type="ECO:0000313" key="6">
    <source>
        <dbReference type="Proteomes" id="UP000297258"/>
    </source>
</evidence>
<dbReference type="Gene3D" id="3.20.20.450">
    <property type="entry name" value="EAL domain"/>
    <property type="match status" value="1"/>
</dbReference>
<evidence type="ECO:0000259" key="2">
    <source>
        <dbReference type="PROSITE" id="PS50883"/>
    </source>
</evidence>
<evidence type="ECO:0000313" key="4">
    <source>
        <dbReference type="EMBL" id="TFW31454.1"/>
    </source>
</evidence>
<accession>A0A4Y9T1J5</accession>
<dbReference type="CDD" id="cd01949">
    <property type="entry name" value="GGDEF"/>
    <property type="match status" value="1"/>
</dbReference>
<dbReference type="SUPFAM" id="SSF55785">
    <property type="entry name" value="PYP-like sensor domain (PAS domain)"/>
    <property type="match status" value="2"/>
</dbReference>
<dbReference type="SMART" id="SM00267">
    <property type="entry name" value="GGDEF"/>
    <property type="match status" value="1"/>
</dbReference>
<evidence type="ECO:0000313" key="5">
    <source>
        <dbReference type="EMBL" id="TFW31455.1"/>
    </source>
</evidence>
<sequence>MGSSTDAGRELDQGPIGPDRLEQEARSRCALLAVICEQMEQAAFILRPGGDGQLRFETVNQAFCLLAGLPREQVLGKRVTDVIPEAAQAATLAHLREALERAATVRWEATLDFPSAQKTGALAVTPAYDAHGQLVGVAGTVYDLTRASRLEAQLSAARAETTPLARALRMSGAPPEQVLARATLLARLARQAPGALFQLALRPDGRLHCPYISDAAQALFGCAPAEIEASFKCLLQCIPRRDRARLRRAMLASALRLQPWHSEFPVALPGDAGIRGWRELVAAPTRQADGTVAWHGFIGDISERKRIEETIGQFNDRLAKRVHYDPLTGLPNRFLFGDRLALEMKHAATGGHGMALLFIGLDRRKLASDLAGQDADEALLAYAARRIERCLQPGDTVARLGDDEFAVILTECGEVEHAELVAQRLIDVLRAPFCVGNGQAVVSASIGIAQYPDDGGQPERLMQGADQAMARARASGRNRLAFLEVGMQAAAMRRLRLASELRGALADGQLLLLFQPILDIRTSQITKAEALLRWRRAGHEPALPAGLFGIAEENGLIHEIGDWVFVEAARWAQRWSGMLGRRFQVSINKSQAEFEQPHHVPDWGEHWQCQVDPCIAVEIPEGMLQHLNGAMVSRLHELQAAGIEIAVDGFGTGYSSMSYLKRLAVDYLKIDKSFVAGMLHDQTSRTITETIIVMAHKLGLKVIAEGVEHERQRAWLAEQGCDYLQGYLFGQPVEAQPFERMLASQPFAAH</sequence>
<dbReference type="OrthoDB" id="9813903at2"/>
<dbReference type="CDD" id="cd00130">
    <property type="entry name" value="PAS"/>
    <property type="match status" value="1"/>
</dbReference>